<dbReference type="InterPro" id="IPR002401">
    <property type="entry name" value="Cyt_P450_E_grp-I"/>
</dbReference>
<dbReference type="PRINTS" id="PR00463">
    <property type="entry name" value="EP450I"/>
</dbReference>
<dbReference type="SUPFAM" id="SSF48264">
    <property type="entry name" value="Cytochrome P450"/>
    <property type="match status" value="1"/>
</dbReference>
<evidence type="ECO:0000256" key="4">
    <source>
        <dbReference type="ARBA" id="ARBA00023002"/>
    </source>
</evidence>
<evidence type="ECO:0000256" key="5">
    <source>
        <dbReference type="ARBA" id="ARBA00023004"/>
    </source>
</evidence>
<dbReference type="InterPro" id="IPR036396">
    <property type="entry name" value="Cyt_P450_sf"/>
</dbReference>
<evidence type="ECO:0008006" key="10">
    <source>
        <dbReference type="Google" id="ProtNLM"/>
    </source>
</evidence>
<evidence type="ECO:0000256" key="3">
    <source>
        <dbReference type="ARBA" id="ARBA00022723"/>
    </source>
</evidence>
<dbReference type="GO" id="GO:0005506">
    <property type="term" value="F:iron ion binding"/>
    <property type="evidence" value="ECO:0007669"/>
    <property type="project" value="InterPro"/>
</dbReference>
<dbReference type="InterPro" id="IPR001128">
    <property type="entry name" value="Cyt_P450"/>
</dbReference>
<comment type="cofactor">
    <cofactor evidence="1 7">
        <name>heme</name>
        <dbReference type="ChEBI" id="CHEBI:30413"/>
    </cofactor>
</comment>
<dbReference type="PRINTS" id="PR00385">
    <property type="entry name" value="P450"/>
</dbReference>
<dbReference type="Pfam" id="PF00067">
    <property type="entry name" value="p450"/>
    <property type="match status" value="2"/>
</dbReference>
<dbReference type="EMBL" id="PDLN01000005">
    <property type="protein sequence ID" value="RDW86013.1"/>
    <property type="molecule type" value="Genomic_DNA"/>
</dbReference>
<sequence length="385" mass="43418">MPHIEAMGLQESAFGTADHDLHRIRRAALNPFFSKNTVRKLEPLIQERVTKILSRCNDFKDLDRPLILSDMFSAFSNDVVTEYCFGFHYHRLEKQDFDAVVKQTIHAQASMNHLNRHLPIIFQSIMLLPSWVLRMAIPSMALVENFGSDCAKAINAIKASSSSEVSKASHATIFTELLEGDLPANEKSVPRLIQEAHIVTAAGTETTAWCLSVIIFHLLDKPYLLQKLRRELEEAIPDISVEAPWLTLEKLPYLSACIQEGLRLSYGTPTSMDTHSVHHNESIYPSSYEFKPERWLDNPRLDKYLVSFTKGTRQCAGINLAYAEIYIALANIMRRYGGPGSPGPDGNFELYETDEGDVKMVADYFIPFVKADTKGVRVLVKKSVV</sequence>
<dbReference type="PANTHER" id="PTHR24305">
    <property type="entry name" value="CYTOCHROME P450"/>
    <property type="match status" value="1"/>
</dbReference>
<dbReference type="GO" id="GO:0020037">
    <property type="term" value="F:heme binding"/>
    <property type="evidence" value="ECO:0007669"/>
    <property type="project" value="InterPro"/>
</dbReference>
<dbReference type="Gene3D" id="1.10.630.10">
    <property type="entry name" value="Cytochrome P450"/>
    <property type="match status" value="1"/>
</dbReference>
<keyword evidence="4" id="KW-0560">Oxidoreductase</keyword>
<keyword evidence="9" id="KW-1185">Reference proteome</keyword>
<dbReference type="GO" id="GO:0016705">
    <property type="term" value="F:oxidoreductase activity, acting on paired donors, with incorporation or reduction of molecular oxygen"/>
    <property type="evidence" value="ECO:0007669"/>
    <property type="project" value="InterPro"/>
</dbReference>
<keyword evidence="5 7" id="KW-0408">Iron</keyword>
<dbReference type="OrthoDB" id="3945418at2759"/>
<gene>
    <name evidence="8" type="ORF">BP5796_04338</name>
</gene>
<proteinExistence type="inferred from homology"/>
<comment type="similarity">
    <text evidence="2">Belongs to the cytochrome P450 family.</text>
</comment>
<evidence type="ECO:0000256" key="7">
    <source>
        <dbReference type="PIRSR" id="PIRSR602401-1"/>
    </source>
</evidence>
<accession>A0A3D8SI97</accession>
<dbReference type="CDD" id="cd11062">
    <property type="entry name" value="CYP58-like"/>
    <property type="match status" value="1"/>
</dbReference>
<organism evidence="8 9">
    <name type="scientific">Coleophoma crateriformis</name>
    <dbReference type="NCBI Taxonomy" id="565419"/>
    <lineage>
        <taxon>Eukaryota</taxon>
        <taxon>Fungi</taxon>
        <taxon>Dikarya</taxon>
        <taxon>Ascomycota</taxon>
        <taxon>Pezizomycotina</taxon>
        <taxon>Leotiomycetes</taxon>
        <taxon>Helotiales</taxon>
        <taxon>Dermateaceae</taxon>
        <taxon>Coleophoma</taxon>
    </lineage>
</organism>
<dbReference type="InterPro" id="IPR050121">
    <property type="entry name" value="Cytochrome_P450_monoxygenase"/>
</dbReference>
<comment type="caution">
    <text evidence="8">The sequence shown here is derived from an EMBL/GenBank/DDBJ whole genome shotgun (WGS) entry which is preliminary data.</text>
</comment>
<dbReference type="PANTHER" id="PTHR24305:SF157">
    <property type="entry name" value="N-ACETYLTRYPTOPHAN 6-HYDROXYLASE IVOC-RELATED"/>
    <property type="match status" value="1"/>
</dbReference>
<evidence type="ECO:0000313" key="9">
    <source>
        <dbReference type="Proteomes" id="UP000256328"/>
    </source>
</evidence>
<dbReference type="AlphaFoldDB" id="A0A3D8SI97"/>
<reference evidence="8 9" key="1">
    <citation type="journal article" date="2018" name="IMA Fungus">
        <title>IMA Genome-F 9: Draft genome sequence of Annulohypoxylon stygium, Aspergillus mulundensis, Berkeleyomyces basicola (syn. Thielaviopsis basicola), Ceratocystis smalleyi, two Cercospora beticola strains, Coleophoma cylindrospora, Fusarium fracticaudum, Phialophora cf. hyalina, and Morchella septimelata.</title>
        <authorList>
            <person name="Wingfield B.D."/>
            <person name="Bills G.F."/>
            <person name="Dong Y."/>
            <person name="Huang W."/>
            <person name="Nel W.J."/>
            <person name="Swalarsk-Parry B.S."/>
            <person name="Vaghefi N."/>
            <person name="Wilken P.M."/>
            <person name="An Z."/>
            <person name="de Beer Z.W."/>
            <person name="De Vos L."/>
            <person name="Chen L."/>
            <person name="Duong T.A."/>
            <person name="Gao Y."/>
            <person name="Hammerbacher A."/>
            <person name="Kikkert J.R."/>
            <person name="Li Y."/>
            <person name="Li H."/>
            <person name="Li K."/>
            <person name="Li Q."/>
            <person name="Liu X."/>
            <person name="Ma X."/>
            <person name="Naidoo K."/>
            <person name="Pethybridge S.J."/>
            <person name="Sun J."/>
            <person name="Steenkamp E.T."/>
            <person name="van der Nest M.A."/>
            <person name="van Wyk S."/>
            <person name="Wingfield M.J."/>
            <person name="Xiong C."/>
            <person name="Yue Q."/>
            <person name="Zhang X."/>
        </authorList>
    </citation>
    <scope>NUCLEOTIDE SEQUENCE [LARGE SCALE GENOMIC DNA]</scope>
    <source>
        <strain evidence="8 9">BP5796</strain>
    </source>
</reference>
<evidence type="ECO:0000313" key="8">
    <source>
        <dbReference type="EMBL" id="RDW86013.1"/>
    </source>
</evidence>
<keyword evidence="3 7" id="KW-0479">Metal-binding</keyword>
<dbReference type="GO" id="GO:0004497">
    <property type="term" value="F:monooxygenase activity"/>
    <property type="evidence" value="ECO:0007669"/>
    <property type="project" value="UniProtKB-KW"/>
</dbReference>
<feature type="binding site" description="axial binding residue" evidence="7">
    <location>
        <position position="315"/>
    </location>
    <ligand>
        <name>heme</name>
        <dbReference type="ChEBI" id="CHEBI:30413"/>
    </ligand>
    <ligandPart>
        <name>Fe</name>
        <dbReference type="ChEBI" id="CHEBI:18248"/>
    </ligandPart>
</feature>
<keyword evidence="7" id="KW-0349">Heme</keyword>
<name>A0A3D8SI97_9HELO</name>
<evidence type="ECO:0000256" key="1">
    <source>
        <dbReference type="ARBA" id="ARBA00001971"/>
    </source>
</evidence>
<dbReference type="Proteomes" id="UP000256328">
    <property type="component" value="Unassembled WGS sequence"/>
</dbReference>
<protein>
    <recommendedName>
        <fullName evidence="10">Cytochrome P450</fullName>
    </recommendedName>
</protein>
<evidence type="ECO:0000256" key="2">
    <source>
        <dbReference type="ARBA" id="ARBA00010617"/>
    </source>
</evidence>
<evidence type="ECO:0000256" key="6">
    <source>
        <dbReference type="ARBA" id="ARBA00023033"/>
    </source>
</evidence>
<keyword evidence="6" id="KW-0503">Monooxygenase</keyword>